<keyword evidence="6" id="KW-1185">Reference proteome</keyword>
<evidence type="ECO:0000256" key="4">
    <source>
        <dbReference type="ARBA" id="ARBA00040722"/>
    </source>
</evidence>
<comment type="caution">
    <text evidence="5">The sequence shown here is derived from an EMBL/GenBank/DDBJ whole genome shotgun (WGS) entry which is preliminary data.</text>
</comment>
<keyword evidence="2" id="KW-0378">Hydrolase</keyword>
<sequence>MKGNICFRPFFPSKKLLFPYKLSSFAKLSASTALLGGALTLYSFANFGYYLKDSISWNPNWDGSGKFIPNGSGFGEKTDDSTRKWHQNILVRHGQYVISAANDEERVLTDIGREQAEKAGQYLSQQYGGRVNTIYHSNLTRAKETAKIISKYFSGVKLIEDANLAEGVPVDPSPSVSGFKPTTEEIINDRERINRAFITYFSKKGKQFDDMVDIIVCHGNVIRYMFCKGLQYPTNGWLRLNHLNCGITRMSVSTDSLVVCNSFGDGGHLRPNIHTYN</sequence>
<gene>
    <name evidence="5" type="ORF">OJ252_2898</name>
</gene>
<dbReference type="PANTHER" id="PTHR20935:SF0">
    <property type="entry name" value="SERINE_THREONINE-PROTEIN PHOSPHATASE PGAM5, MITOCHONDRIAL"/>
    <property type="match status" value="1"/>
</dbReference>
<evidence type="ECO:0000256" key="1">
    <source>
        <dbReference type="ARBA" id="ARBA00006717"/>
    </source>
</evidence>
<evidence type="ECO:0000256" key="3">
    <source>
        <dbReference type="ARBA" id="ARBA00039765"/>
    </source>
</evidence>
<dbReference type="InterPro" id="IPR029033">
    <property type="entry name" value="His_PPase_superfam"/>
</dbReference>
<name>A0ABQ8P6V9_9CRYT</name>
<evidence type="ECO:0000256" key="2">
    <source>
        <dbReference type="ARBA" id="ARBA00022801"/>
    </source>
</evidence>
<dbReference type="CDD" id="cd07067">
    <property type="entry name" value="HP_PGM_like"/>
    <property type="match status" value="1"/>
</dbReference>
<dbReference type="SUPFAM" id="SSF53254">
    <property type="entry name" value="Phosphoglycerate mutase-like"/>
    <property type="match status" value="1"/>
</dbReference>
<proteinExistence type="inferred from homology"/>
<dbReference type="Gene3D" id="3.40.50.1240">
    <property type="entry name" value="Phosphoglycerate mutase-like"/>
    <property type="match status" value="1"/>
</dbReference>
<dbReference type="Proteomes" id="UP001071777">
    <property type="component" value="Unassembled WGS sequence"/>
</dbReference>
<accession>A0ABQ8P6V9</accession>
<dbReference type="Pfam" id="PF00300">
    <property type="entry name" value="His_Phos_1"/>
    <property type="match status" value="1"/>
</dbReference>
<organism evidence="5 6">
    <name type="scientific">Cryptosporidium canis</name>
    <dbReference type="NCBI Taxonomy" id="195482"/>
    <lineage>
        <taxon>Eukaryota</taxon>
        <taxon>Sar</taxon>
        <taxon>Alveolata</taxon>
        <taxon>Apicomplexa</taxon>
        <taxon>Conoidasida</taxon>
        <taxon>Coccidia</taxon>
        <taxon>Eucoccidiorida</taxon>
        <taxon>Eimeriorina</taxon>
        <taxon>Cryptosporidiidae</taxon>
        <taxon>Cryptosporidium</taxon>
    </lineage>
</organism>
<dbReference type="SMART" id="SM00855">
    <property type="entry name" value="PGAM"/>
    <property type="match status" value="1"/>
</dbReference>
<dbReference type="InterPro" id="IPR013078">
    <property type="entry name" value="His_Pase_superF_clade-1"/>
</dbReference>
<comment type="similarity">
    <text evidence="1">Belongs to the phosphoglycerate mutase family. BPG-dependent PGAM subfamily.</text>
</comment>
<reference evidence="5" key="1">
    <citation type="submission" date="2022-10" db="EMBL/GenBank/DDBJ databases">
        <title>Adaptive evolution leads to modifications in subtelomeric GC content in a zoonotic Cryptosporidium species.</title>
        <authorList>
            <person name="Li J."/>
            <person name="Feng Y."/>
            <person name="Xiao L."/>
        </authorList>
    </citation>
    <scope>NUCLEOTIDE SEQUENCE</scope>
    <source>
        <strain evidence="5">25894</strain>
    </source>
</reference>
<dbReference type="PANTHER" id="PTHR20935">
    <property type="entry name" value="PHOSPHOGLYCERATE MUTASE-RELATED"/>
    <property type="match status" value="1"/>
</dbReference>
<evidence type="ECO:0000313" key="6">
    <source>
        <dbReference type="Proteomes" id="UP001071777"/>
    </source>
</evidence>
<dbReference type="InterPro" id="IPR051021">
    <property type="entry name" value="Mito_Ser/Thr_phosphatase"/>
</dbReference>
<dbReference type="EMBL" id="JAPCXB010000123">
    <property type="protein sequence ID" value="KAJ1607250.1"/>
    <property type="molecule type" value="Genomic_DNA"/>
</dbReference>
<evidence type="ECO:0000313" key="5">
    <source>
        <dbReference type="EMBL" id="KAJ1607250.1"/>
    </source>
</evidence>
<protein>
    <recommendedName>
        <fullName evidence="3">Serine/threonine-protein phosphatase PGAM5, mitochondrial</fullName>
    </recommendedName>
    <alternativeName>
        <fullName evidence="4">Serine/threonine-protein phosphatase Pgam5, mitochondrial</fullName>
    </alternativeName>
</protein>